<keyword evidence="11" id="KW-1185">Reference proteome</keyword>
<sequence length="327" mass="37048">MLAWLELASSVWWQQLWPEPLLLIATVLTSRLLVLPSSYHPLTLFRYYARQLGRKVHPDPSRPRQQQVLSGSLAVLVAIAPPVMLGYSLYLFSELPLALDALLLFISMDWALQRRQVLAVTHSLSRNQLALAKEQAGVLLLRDSSRLTEMGLSKAMIETAILRSCRLELGVWFWFVLGGGIGALLYRLLQELGQQWNSKLPYHAAFGKLASWLSNCSAAIPMAIASSILALQYGIKRCIRQGRVNRLFFNLPSFYILSCASVATRCKLGGPAYYATEKITRTRFTQQREPGWRDIGISIRIVHFIQLYFMLLIVSLLLLQLAILFMR</sequence>
<dbReference type="PANTHER" id="PTHR34308">
    <property type="entry name" value="COBALAMIN BIOSYNTHESIS PROTEIN CBIB"/>
    <property type="match status" value="1"/>
</dbReference>
<keyword evidence="4" id="KW-1003">Cell membrane</keyword>
<reference evidence="10 11" key="1">
    <citation type="submission" date="2020-12" db="EMBL/GenBank/DDBJ databases">
        <authorList>
            <person name="Ruan W."/>
            <person name="Khan S.A."/>
            <person name="Jeon C.O."/>
        </authorList>
    </citation>
    <scope>NUCLEOTIDE SEQUENCE [LARGE SCALE GENOMIC DNA]</scope>
    <source>
        <strain evidence="10 11">MA-13</strain>
    </source>
</reference>
<evidence type="ECO:0000256" key="8">
    <source>
        <dbReference type="ARBA" id="ARBA00023136"/>
    </source>
</evidence>
<keyword evidence="6 9" id="KW-0812">Transmembrane</keyword>
<feature type="transmembrane region" description="Helical" evidence="9">
    <location>
        <begin position="301"/>
        <end position="325"/>
    </location>
</feature>
<evidence type="ECO:0000256" key="4">
    <source>
        <dbReference type="ARBA" id="ARBA00022475"/>
    </source>
</evidence>
<feature type="transmembrane region" description="Helical" evidence="9">
    <location>
        <begin position="209"/>
        <end position="235"/>
    </location>
</feature>
<evidence type="ECO:0000256" key="6">
    <source>
        <dbReference type="ARBA" id="ARBA00022692"/>
    </source>
</evidence>
<gene>
    <name evidence="10" type="ORF">I4W93_015035</name>
</gene>
<name>A0ABS7XE86_9GAMM</name>
<dbReference type="Proteomes" id="UP000663814">
    <property type="component" value="Unassembled WGS sequence"/>
</dbReference>
<evidence type="ECO:0000313" key="10">
    <source>
        <dbReference type="EMBL" id="MBZ9612902.1"/>
    </source>
</evidence>
<feature type="transmembrane region" description="Helical" evidence="9">
    <location>
        <begin position="68"/>
        <end position="89"/>
    </location>
</feature>
<evidence type="ECO:0000256" key="1">
    <source>
        <dbReference type="ARBA" id="ARBA00004651"/>
    </source>
</evidence>
<evidence type="ECO:0000313" key="11">
    <source>
        <dbReference type="Proteomes" id="UP000663814"/>
    </source>
</evidence>
<dbReference type="EMBL" id="JAERPS020000005">
    <property type="protein sequence ID" value="MBZ9612902.1"/>
    <property type="molecule type" value="Genomic_DNA"/>
</dbReference>
<feature type="transmembrane region" description="Helical" evidence="9">
    <location>
        <begin position="247"/>
        <end position="264"/>
    </location>
</feature>
<dbReference type="PANTHER" id="PTHR34308:SF1">
    <property type="entry name" value="COBALAMIN BIOSYNTHESIS PROTEIN CBIB"/>
    <property type="match status" value="1"/>
</dbReference>
<comment type="similarity">
    <text evidence="3">Belongs to the CobD/CbiB family.</text>
</comment>
<keyword evidence="8 9" id="KW-0472">Membrane</keyword>
<dbReference type="RefSeq" id="WP_205312381.1">
    <property type="nucleotide sequence ID" value="NZ_JAERPS020000005.1"/>
</dbReference>
<evidence type="ECO:0000256" key="2">
    <source>
        <dbReference type="ARBA" id="ARBA00004953"/>
    </source>
</evidence>
<accession>A0ABS7XE86</accession>
<feature type="transmembrane region" description="Helical" evidence="9">
    <location>
        <begin position="20"/>
        <end position="47"/>
    </location>
</feature>
<keyword evidence="7 9" id="KW-1133">Transmembrane helix</keyword>
<feature type="transmembrane region" description="Helical" evidence="9">
    <location>
        <begin position="171"/>
        <end position="189"/>
    </location>
</feature>
<proteinExistence type="inferred from homology"/>
<reference evidence="10 11" key="2">
    <citation type="submission" date="2021-08" db="EMBL/GenBank/DDBJ databases">
        <title>Rheinheimera aquimaris sp. nov., isolated from seawater of the East Sea in Korea.</title>
        <authorList>
            <person name="Kim K.H."/>
            <person name="Wenting R."/>
            <person name="Kim K.R."/>
            <person name="Jeon C.O."/>
        </authorList>
    </citation>
    <scope>NUCLEOTIDE SEQUENCE [LARGE SCALE GENOMIC DNA]</scope>
    <source>
        <strain evidence="10 11">MA-13</strain>
    </source>
</reference>
<feature type="transmembrane region" description="Helical" evidence="9">
    <location>
        <begin position="95"/>
        <end position="112"/>
    </location>
</feature>
<keyword evidence="5" id="KW-0169">Cobalamin biosynthesis</keyword>
<evidence type="ECO:0000256" key="7">
    <source>
        <dbReference type="ARBA" id="ARBA00022989"/>
    </source>
</evidence>
<evidence type="ECO:0000256" key="3">
    <source>
        <dbReference type="ARBA" id="ARBA00006263"/>
    </source>
</evidence>
<organism evidence="10 11">
    <name type="scientific">Rheinheimera maricola</name>
    <dbReference type="NCBI Taxonomy" id="2793282"/>
    <lineage>
        <taxon>Bacteria</taxon>
        <taxon>Pseudomonadati</taxon>
        <taxon>Pseudomonadota</taxon>
        <taxon>Gammaproteobacteria</taxon>
        <taxon>Chromatiales</taxon>
        <taxon>Chromatiaceae</taxon>
        <taxon>Rheinheimera</taxon>
    </lineage>
</organism>
<dbReference type="InterPro" id="IPR004485">
    <property type="entry name" value="Cobalamin_biosynth_CobD/CbiB"/>
</dbReference>
<comment type="caution">
    <text evidence="10">The sequence shown here is derived from an EMBL/GenBank/DDBJ whole genome shotgun (WGS) entry which is preliminary data.</text>
</comment>
<protein>
    <submittedName>
        <fullName evidence="10">Cobalamin biosynthesis protein</fullName>
    </submittedName>
</protein>
<comment type="subcellular location">
    <subcellularLocation>
        <location evidence="1">Cell membrane</location>
        <topology evidence="1">Multi-pass membrane protein</topology>
    </subcellularLocation>
</comment>
<evidence type="ECO:0000256" key="5">
    <source>
        <dbReference type="ARBA" id="ARBA00022573"/>
    </source>
</evidence>
<dbReference type="Pfam" id="PF03186">
    <property type="entry name" value="CobD_Cbib"/>
    <property type="match status" value="1"/>
</dbReference>
<comment type="pathway">
    <text evidence="2">Cofactor biosynthesis; adenosylcobalamin biosynthesis.</text>
</comment>
<evidence type="ECO:0000256" key="9">
    <source>
        <dbReference type="SAM" id="Phobius"/>
    </source>
</evidence>